<organism evidence="3 4">
    <name type="scientific">Penicillium egyptiacum</name>
    <dbReference type="NCBI Taxonomy" id="1303716"/>
    <lineage>
        <taxon>Eukaryota</taxon>
        <taxon>Fungi</taxon>
        <taxon>Dikarya</taxon>
        <taxon>Ascomycota</taxon>
        <taxon>Pezizomycotina</taxon>
        <taxon>Eurotiomycetes</taxon>
        <taxon>Eurotiomycetidae</taxon>
        <taxon>Eurotiales</taxon>
        <taxon>Aspergillaceae</taxon>
        <taxon>Penicillium</taxon>
    </lineage>
</organism>
<comment type="caution">
    <text evidence="3">The sequence shown here is derived from an EMBL/GenBank/DDBJ whole genome shotgun (WGS) entry which is preliminary data.</text>
</comment>
<sequence length="154" mass="17455">MARTQAIPRTSVPLPIIPSTEAMSRHSTPEYSPPSPRQSQESQEGDDSSESEGSQFDSESETADIHQPITPCRTPRLPKTPRAKTPETEPSDSVMSSKKHRDILDKCIEGSPRTQKRYRDDLILDRGDLEKENARLKERVELLEQFAVKRSRLD</sequence>
<gene>
    <name evidence="3" type="ORF">PEGY_LOCUS3506</name>
</gene>
<dbReference type="OrthoDB" id="4357141at2759"/>
<evidence type="ECO:0000313" key="3">
    <source>
        <dbReference type="EMBL" id="CAG8893399.1"/>
    </source>
</evidence>
<dbReference type="AlphaFoldDB" id="A0A9W4KDF5"/>
<keyword evidence="1" id="KW-0175">Coiled coil</keyword>
<feature type="coiled-coil region" evidence="1">
    <location>
        <begin position="119"/>
        <end position="146"/>
    </location>
</feature>
<accession>A0A9W4KDF5</accession>
<dbReference type="Proteomes" id="UP001154252">
    <property type="component" value="Unassembled WGS sequence"/>
</dbReference>
<proteinExistence type="predicted"/>
<protein>
    <submittedName>
        <fullName evidence="3">Uncharacterized protein</fullName>
    </submittedName>
</protein>
<name>A0A9W4KDF5_9EURO</name>
<keyword evidence="4" id="KW-1185">Reference proteome</keyword>
<feature type="region of interest" description="Disordered" evidence="2">
    <location>
        <begin position="1"/>
        <end position="112"/>
    </location>
</feature>
<evidence type="ECO:0000313" key="4">
    <source>
        <dbReference type="Proteomes" id="UP001154252"/>
    </source>
</evidence>
<evidence type="ECO:0000256" key="1">
    <source>
        <dbReference type="SAM" id="Coils"/>
    </source>
</evidence>
<reference evidence="3" key="1">
    <citation type="submission" date="2021-07" db="EMBL/GenBank/DDBJ databases">
        <authorList>
            <person name="Branca A.L. A."/>
        </authorList>
    </citation>
    <scope>NUCLEOTIDE SEQUENCE</scope>
</reference>
<dbReference type="EMBL" id="CAJVRC010000846">
    <property type="protein sequence ID" value="CAG8893399.1"/>
    <property type="molecule type" value="Genomic_DNA"/>
</dbReference>
<evidence type="ECO:0000256" key="2">
    <source>
        <dbReference type="SAM" id="MobiDB-lite"/>
    </source>
</evidence>